<dbReference type="Proteomes" id="UP000001299">
    <property type="component" value="Chromosome 1"/>
</dbReference>
<dbReference type="eggNOG" id="COG0664">
    <property type="taxonomic scope" value="Bacteria"/>
</dbReference>
<dbReference type="EMBL" id="CP001810">
    <property type="protein sequence ID" value="ADL34319.1"/>
    <property type="molecule type" value="Genomic_DNA"/>
</dbReference>
<dbReference type="AlphaFoldDB" id="E0RV49"/>
<evidence type="ECO:0000313" key="1">
    <source>
        <dbReference type="EMBL" id="ADL34319.1"/>
    </source>
</evidence>
<organism evidence="1 2">
    <name type="scientific">Butyrivibrio proteoclasticus (strain ATCC 51982 / DSM 14932 / B316)</name>
    <name type="common">Clostridium proteoclasticum</name>
    <dbReference type="NCBI Taxonomy" id="515622"/>
    <lineage>
        <taxon>Bacteria</taxon>
        <taxon>Bacillati</taxon>
        <taxon>Bacillota</taxon>
        <taxon>Clostridia</taxon>
        <taxon>Lachnospirales</taxon>
        <taxon>Lachnospiraceae</taxon>
        <taxon>Butyrivibrio</taxon>
    </lineage>
</organism>
<evidence type="ECO:0008006" key="3">
    <source>
        <dbReference type="Google" id="ProtNLM"/>
    </source>
</evidence>
<proteinExistence type="predicted"/>
<keyword evidence="2" id="KW-1185">Reference proteome</keyword>
<accession>E0RV49</accession>
<gene>
    <name evidence="1" type="ordered locus">bpr_I1582</name>
</gene>
<dbReference type="SUPFAM" id="SSF51206">
    <property type="entry name" value="cAMP-binding domain-like"/>
    <property type="match status" value="1"/>
</dbReference>
<dbReference type="InterPro" id="IPR018490">
    <property type="entry name" value="cNMP-bd_dom_sf"/>
</dbReference>
<sequence length="703" mass="80376">MGLIKLEKGQVLHKAGTDTVETIEVVVKGSLKISNQFTSIVLTVGGFVGIVETPGSTYKYNIEALEESSVYSYPFESEDDIPNVVRSNPKIAPILAAQSVEAAVKCCDVYEKEFEDATSEYDQIMTDYTDYPNLCIKVGEVPKDFPEIKEIIAPEKSDSINEWAFSFVRSLKQNEASLKKAFYPLSLDIATGVVMCTYNIYTNISKESQLLAEYRNTMKKKAAAFATTMKAIRAKLNDMENNNGLGEGSVTVVNALSTILQYSGVAPEIAMKFEEQISSFKALNNRYDSADEARALRRSLATTFYEVYTPAFLKSINDNNIPMELKMFFMFGFVDEELAGEKYTSALYNMAKSYVPDPEGKVVTCYEWLIKIYNLEVEPSRNEFDQDWPTYLREQKVSGQLNQVQVDLMTDDPTSRLNFEVHNLFALGNRMTFGRISSFVPVFDAQNVLRPLDMAYQTVSKVYEYYTKIREVDYGVFCRTALFSNPEIGITSLHYSEDITPYMILMPNVGSRASLWQEIEGKNRRTPARMLVSIFNTENTEECMIKLFGEFRWEMCKTEQGIHWNDVTDPSLTSMYCDYLQFYKKNSALSSDNKEKLRTDLKKYSNNYKNVFIADYLAYVKFEAAGSPRLNKVVREILFTFCPFAKELREKVADNPQYTELINHYNSRTGNLTKPVVNMINKLRKEDIPVPEPLMIQYEHLKK</sequence>
<dbReference type="RefSeq" id="WP_013280973.1">
    <property type="nucleotide sequence ID" value="NC_014387.1"/>
</dbReference>
<evidence type="ECO:0000313" key="2">
    <source>
        <dbReference type="Proteomes" id="UP000001299"/>
    </source>
</evidence>
<protein>
    <recommendedName>
        <fullName evidence="3">Cyclic nucleotide-binding domain-containing protein</fullName>
    </recommendedName>
</protein>
<name>E0RV49_BUTPB</name>
<reference evidence="1 2" key="1">
    <citation type="journal article" date="2010" name="PLoS ONE">
        <title>The glycobiome of the rumen bacterium Butyrivibrio proteoclasticus B316(T) highlights adaptation to a polysaccharide-rich environment.</title>
        <authorList>
            <person name="Kelly W.J."/>
            <person name="Leahy S.C."/>
            <person name="Altermann E."/>
            <person name="Yeoman C.J."/>
            <person name="Dunne J.C."/>
            <person name="Kong Z."/>
            <person name="Pacheco D.M."/>
            <person name="Li D."/>
            <person name="Noel S.J."/>
            <person name="Moon C.D."/>
            <person name="Cookson A.L."/>
            <person name="Attwood G.T."/>
        </authorList>
    </citation>
    <scope>NUCLEOTIDE SEQUENCE [LARGE SCALE GENOMIC DNA]</scope>
    <source>
        <strain evidence="2">ATCC 51982 / DSM 14932 / B316</strain>
    </source>
</reference>
<dbReference type="STRING" id="515622.bpr_I1582"/>
<dbReference type="HOGENOM" id="CLU_018092_0_0_9"/>
<dbReference type="KEGG" id="bpb:bpr_I1582"/>